<evidence type="ECO:0000259" key="9">
    <source>
        <dbReference type="Pfam" id="PF00483"/>
    </source>
</evidence>
<keyword evidence="5" id="KW-0511">Multifunctional enzyme</keyword>
<accession>A0A0G1PYP4</accession>
<dbReference type="PANTHER" id="PTHR43584">
    <property type="entry name" value="NUCLEOTIDYL TRANSFERASE"/>
    <property type="match status" value="1"/>
</dbReference>
<keyword evidence="6" id="KW-0012">Acyltransferase</keyword>
<dbReference type="GO" id="GO:0019134">
    <property type="term" value="F:glucosamine-1-phosphate N-acetyltransferase activity"/>
    <property type="evidence" value="ECO:0007669"/>
    <property type="project" value="UniProtKB-EC"/>
</dbReference>
<dbReference type="AlphaFoldDB" id="A0A0G1PYP4"/>
<comment type="caution">
    <text evidence="10">The sequence shown here is derived from an EMBL/GenBank/DDBJ whole genome shotgun (WGS) entry which is preliminary data.</text>
</comment>
<comment type="catalytic activity">
    <reaction evidence="8">
        <text>N-acetyl-alpha-D-glucosamine 1-phosphate + UTP + H(+) = UDP-N-acetyl-alpha-D-glucosamine + diphosphate</text>
        <dbReference type="Rhea" id="RHEA:13509"/>
        <dbReference type="ChEBI" id="CHEBI:15378"/>
        <dbReference type="ChEBI" id="CHEBI:33019"/>
        <dbReference type="ChEBI" id="CHEBI:46398"/>
        <dbReference type="ChEBI" id="CHEBI:57705"/>
        <dbReference type="ChEBI" id="CHEBI:57776"/>
        <dbReference type="EC" id="2.7.7.23"/>
    </reaction>
</comment>
<dbReference type="PANTHER" id="PTHR43584:SF8">
    <property type="entry name" value="N-ACETYLMURAMATE ALPHA-1-PHOSPHATE URIDYLYLTRANSFERASE"/>
    <property type="match status" value="1"/>
</dbReference>
<evidence type="ECO:0000256" key="8">
    <source>
        <dbReference type="ARBA" id="ARBA00048493"/>
    </source>
</evidence>
<comment type="pathway">
    <text evidence="2">Nucleotide-sugar biosynthesis; UDP-N-acetyl-alpha-D-glucosamine biosynthesis; UDP-N-acetyl-alpha-D-glucosamine from N-acetyl-alpha-D-glucosamine 1-phosphate: step 1/1.</text>
</comment>
<dbReference type="InterPro" id="IPR005835">
    <property type="entry name" value="NTP_transferase_dom"/>
</dbReference>
<keyword evidence="3 10" id="KW-0808">Transferase</keyword>
<dbReference type="GO" id="GO:0003977">
    <property type="term" value="F:UDP-N-acetylglucosamine diphosphorylase activity"/>
    <property type="evidence" value="ECO:0007669"/>
    <property type="project" value="UniProtKB-EC"/>
</dbReference>
<evidence type="ECO:0000256" key="5">
    <source>
        <dbReference type="ARBA" id="ARBA00023268"/>
    </source>
</evidence>
<dbReference type="Gene3D" id="2.160.10.10">
    <property type="entry name" value="Hexapeptide repeat proteins"/>
    <property type="match status" value="1"/>
</dbReference>
<evidence type="ECO:0000256" key="6">
    <source>
        <dbReference type="ARBA" id="ARBA00023315"/>
    </source>
</evidence>
<evidence type="ECO:0000256" key="7">
    <source>
        <dbReference type="ARBA" id="ARBA00048247"/>
    </source>
</evidence>
<dbReference type="Gene3D" id="3.90.550.10">
    <property type="entry name" value="Spore Coat Polysaccharide Biosynthesis Protein SpsA, Chain A"/>
    <property type="match status" value="1"/>
</dbReference>
<dbReference type="EMBL" id="LCLA01000008">
    <property type="protein sequence ID" value="KKU10578.1"/>
    <property type="molecule type" value="Genomic_DNA"/>
</dbReference>
<evidence type="ECO:0000256" key="4">
    <source>
        <dbReference type="ARBA" id="ARBA00022695"/>
    </source>
</evidence>
<dbReference type="SUPFAM" id="SSF53448">
    <property type="entry name" value="Nucleotide-diphospho-sugar transferases"/>
    <property type="match status" value="1"/>
</dbReference>
<evidence type="ECO:0000256" key="3">
    <source>
        <dbReference type="ARBA" id="ARBA00022679"/>
    </source>
</evidence>
<evidence type="ECO:0000256" key="2">
    <source>
        <dbReference type="ARBA" id="ARBA00005208"/>
    </source>
</evidence>
<dbReference type="Proteomes" id="UP000034329">
    <property type="component" value="Unassembled WGS sequence"/>
</dbReference>
<dbReference type="Pfam" id="PF00483">
    <property type="entry name" value="NTP_transferase"/>
    <property type="match status" value="1"/>
</dbReference>
<organism evidence="10 11">
    <name type="scientific">Candidatus Woesebacteria bacterium GW2011_GWB1_45_5</name>
    <dbReference type="NCBI Taxonomy" id="1618581"/>
    <lineage>
        <taxon>Bacteria</taxon>
        <taxon>Candidatus Woeseibacteriota</taxon>
    </lineage>
</organism>
<dbReference type="SUPFAM" id="SSF51161">
    <property type="entry name" value="Trimeric LpxA-like enzymes"/>
    <property type="match status" value="1"/>
</dbReference>
<keyword evidence="4" id="KW-0548">Nucleotidyltransferase</keyword>
<evidence type="ECO:0000313" key="10">
    <source>
        <dbReference type="EMBL" id="KKU10578.1"/>
    </source>
</evidence>
<comment type="pathway">
    <text evidence="1">Nucleotide-sugar biosynthesis; UDP-N-acetyl-alpha-D-glucosamine biosynthesis; N-acetyl-alpha-D-glucosamine 1-phosphate from alpha-D-glucosamine 6-phosphate (route II): step 2/2.</text>
</comment>
<name>A0A0G1PYP4_9BACT</name>
<comment type="catalytic activity">
    <reaction evidence="7">
        <text>alpha-D-glucosamine 1-phosphate + acetyl-CoA = N-acetyl-alpha-D-glucosamine 1-phosphate + CoA + H(+)</text>
        <dbReference type="Rhea" id="RHEA:13725"/>
        <dbReference type="ChEBI" id="CHEBI:15378"/>
        <dbReference type="ChEBI" id="CHEBI:57287"/>
        <dbReference type="ChEBI" id="CHEBI:57288"/>
        <dbReference type="ChEBI" id="CHEBI:57776"/>
        <dbReference type="ChEBI" id="CHEBI:58516"/>
        <dbReference type="EC" id="2.3.1.157"/>
    </reaction>
</comment>
<dbReference type="InterPro" id="IPR029044">
    <property type="entry name" value="Nucleotide-diphossugar_trans"/>
</dbReference>
<dbReference type="InterPro" id="IPR050065">
    <property type="entry name" value="GlmU-like"/>
</dbReference>
<evidence type="ECO:0000313" key="11">
    <source>
        <dbReference type="Proteomes" id="UP000034329"/>
    </source>
</evidence>
<sequence length="421" mass="45386">MNKQIVLLAAGLSSRFFPFNADNHKSMFSVCGKPIIGWTLDGLKRLKADNVLVVISKEDTKIKEYLENYDGIKVKIAYQDEALGMGSAILSVKKLLDDSFILGFPHFVNENVFREVSGLEAGGSGVGLLVNETDEPWKYGILILDKNGEATGIVEKPEKGKEPSNIKASGCYLLNGEFVELLGKTPLSEYQFEAALDKFVKLKKVSLVKDKGALMPLKYPWDIAAIKDYILKQMPEKKSAGSTVSDTATVRGKVVMGEDAKILDFALVEGPAYIGKNAVVGAYCILRDGSVLEEGAELERYADCTRSIIGSGSHLHSGFVGDSIIGSSVRMGAGFITANRRIDRNAVSVEVKSEKVSTGNSRVGVLMGNSVKTGINVSTMPGVIIGQGSVVGPMTCIMKNVPEKTLIYAENTNRTRSLGNS</sequence>
<dbReference type="InterPro" id="IPR011004">
    <property type="entry name" value="Trimer_LpxA-like_sf"/>
</dbReference>
<evidence type="ECO:0000256" key="1">
    <source>
        <dbReference type="ARBA" id="ARBA00005166"/>
    </source>
</evidence>
<proteinExistence type="predicted"/>
<reference evidence="10 11" key="1">
    <citation type="journal article" date="2015" name="Nature">
        <title>rRNA introns, odd ribosomes, and small enigmatic genomes across a large radiation of phyla.</title>
        <authorList>
            <person name="Brown C.T."/>
            <person name="Hug L.A."/>
            <person name="Thomas B.C."/>
            <person name="Sharon I."/>
            <person name="Castelle C.J."/>
            <person name="Singh A."/>
            <person name="Wilkins M.J."/>
            <person name="Williams K.H."/>
            <person name="Banfield J.F."/>
        </authorList>
    </citation>
    <scope>NUCLEOTIDE SEQUENCE [LARGE SCALE GENOMIC DNA]</scope>
</reference>
<protein>
    <submittedName>
        <fullName evidence="10">Glucose-1-phosphate thymidylyltransferase-like protein</fullName>
    </submittedName>
</protein>
<feature type="domain" description="Nucleotidyl transferase" evidence="9">
    <location>
        <begin position="6"/>
        <end position="190"/>
    </location>
</feature>
<gene>
    <name evidence="10" type="ORF">UX13_C0008G0004</name>
</gene>